<dbReference type="Proteomes" id="UP000772434">
    <property type="component" value="Unassembled WGS sequence"/>
</dbReference>
<feature type="compositionally biased region" description="Basic and acidic residues" evidence="1">
    <location>
        <begin position="65"/>
        <end position="77"/>
    </location>
</feature>
<evidence type="ECO:0000313" key="2">
    <source>
        <dbReference type="EMBL" id="KAF9061993.1"/>
    </source>
</evidence>
<organism evidence="2 3">
    <name type="scientific">Rhodocollybia butyracea</name>
    <dbReference type="NCBI Taxonomy" id="206335"/>
    <lineage>
        <taxon>Eukaryota</taxon>
        <taxon>Fungi</taxon>
        <taxon>Dikarya</taxon>
        <taxon>Basidiomycota</taxon>
        <taxon>Agaricomycotina</taxon>
        <taxon>Agaricomycetes</taxon>
        <taxon>Agaricomycetidae</taxon>
        <taxon>Agaricales</taxon>
        <taxon>Marasmiineae</taxon>
        <taxon>Omphalotaceae</taxon>
        <taxon>Rhodocollybia</taxon>
    </lineage>
</organism>
<accession>A0A9P5PEM2</accession>
<sequence length="489" mass="55180">MAECPLTGNQLLKVQSMVQNCLQPGTLEETRLYGLLNETLFFHKCYIEANLVVFPQLRILWKSQSRPEKDTKDRRSNVPDFGFGELPRSGGMKLQGGAELKAALELMRTLPDTEEIREEPDLAVKVNDTAYKLQTKSRLVSNRGATFTSIADTKVVKSVSTSDMTPEDLNLACIMFGVLEGMRMFMCNIRSILNVVSPPSIATAHDAEKITPLHLKKLEKLQEGTMFKSLYPWGIVNTERDVHLILAPPVANNINEEDDTPMDLPIIHSRNMLFTRNPPQAPPSEAAVETFCLAQDKDDKFIACGRPVAADKPLPASLMDPILCEYQYNLHEGTKTTYIFQTEDAQKAELITILQQLAPLGDLSCKTIGTYTTDGDLRTGVLDDNVATFTTRLERFLYYVQEVKNESGSGGKVVLMEAFHCFIEQFTRRYSEDAHRVAWDANIAPELVAVNEFYDWYMTNWTFKTITLQKLDGCEEESLIVKHPLHRKL</sequence>
<proteinExistence type="predicted"/>
<dbReference type="AlphaFoldDB" id="A0A9P5PEM2"/>
<keyword evidence="3" id="KW-1185">Reference proteome</keyword>
<gene>
    <name evidence="2" type="ORF">BDP27DRAFT_1369206</name>
</gene>
<reference evidence="2" key="1">
    <citation type="submission" date="2020-11" db="EMBL/GenBank/DDBJ databases">
        <authorList>
            <consortium name="DOE Joint Genome Institute"/>
            <person name="Ahrendt S."/>
            <person name="Riley R."/>
            <person name="Andreopoulos W."/>
            <person name="Labutti K."/>
            <person name="Pangilinan J."/>
            <person name="Ruiz-Duenas F.J."/>
            <person name="Barrasa J.M."/>
            <person name="Sanchez-Garcia M."/>
            <person name="Camarero S."/>
            <person name="Miyauchi S."/>
            <person name="Serrano A."/>
            <person name="Linde D."/>
            <person name="Babiker R."/>
            <person name="Drula E."/>
            <person name="Ayuso-Fernandez I."/>
            <person name="Pacheco R."/>
            <person name="Padilla G."/>
            <person name="Ferreira P."/>
            <person name="Barriuso J."/>
            <person name="Kellner H."/>
            <person name="Castanera R."/>
            <person name="Alfaro M."/>
            <person name="Ramirez L."/>
            <person name="Pisabarro A.G."/>
            <person name="Kuo A."/>
            <person name="Tritt A."/>
            <person name="Lipzen A."/>
            <person name="He G."/>
            <person name="Yan M."/>
            <person name="Ng V."/>
            <person name="Cullen D."/>
            <person name="Martin F."/>
            <person name="Rosso M.-N."/>
            <person name="Henrissat B."/>
            <person name="Hibbett D."/>
            <person name="Martinez A.T."/>
            <person name="Grigoriev I.V."/>
        </authorList>
    </citation>
    <scope>NUCLEOTIDE SEQUENCE</scope>
    <source>
        <strain evidence="2">AH 40177</strain>
    </source>
</reference>
<dbReference type="EMBL" id="JADNRY010000185">
    <property type="protein sequence ID" value="KAF9061993.1"/>
    <property type="molecule type" value="Genomic_DNA"/>
</dbReference>
<feature type="region of interest" description="Disordered" evidence="1">
    <location>
        <begin position="65"/>
        <end position="84"/>
    </location>
</feature>
<dbReference type="OrthoDB" id="3256801at2759"/>
<comment type="caution">
    <text evidence="2">The sequence shown here is derived from an EMBL/GenBank/DDBJ whole genome shotgun (WGS) entry which is preliminary data.</text>
</comment>
<evidence type="ECO:0000256" key="1">
    <source>
        <dbReference type="SAM" id="MobiDB-lite"/>
    </source>
</evidence>
<evidence type="ECO:0000313" key="3">
    <source>
        <dbReference type="Proteomes" id="UP000772434"/>
    </source>
</evidence>
<name>A0A9P5PEM2_9AGAR</name>
<protein>
    <submittedName>
        <fullName evidence="2">Uncharacterized protein</fullName>
    </submittedName>
</protein>